<dbReference type="GO" id="GO:0005524">
    <property type="term" value="F:ATP binding"/>
    <property type="evidence" value="ECO:0007669"/>
    <property type="project" value="UniProtKB-KW"/>
</dbReference>
<evidence type="ECO:0000256" key="5">
    <source>
        <dbReference type="ARBA" id="ARBA00022777"/>
    </source>
</evidence>
<evidence type="ECO:0000313" key="11">
    <source>
        <dbReference type="Proteomes" id="UP000179807"/>
    </source>
</evidence>
<dbReference type="SUPFAM" id="SSF56112">
    <property type="entry name" value="Protein kinase-like (PK-like)"/>
    <property type="match status" value="1"/>
</dbReference>
<feature type="domain" description="Protein kinase" evidence="9">
    <location>
        <begin position="309"/>
        <end position="426"/>
    </location>
</feature>
<dbReference type="Pfam" id="PF00069">
    <property type="entry name" value="Pkinase"/>
    <property type="match status" value="1"/>
</dbReference>
<evidence type="ECO:0000313" key="10">
    <source>
        <dbReference type="EMBL" id="OHT15012.1"/>
    </source>
</evidence>
<evidence type="ECO:0000256" key="3">
    <source>
        <dbReference type="ARBA" id="ARBA00022679"/>
    </source>
</evidence>
<dbReference type="AlphaFoldDB" id="A0A1J4KZ94"/>
<keyword evidence="3" id="KW-0808">Transferase</keyword>
<keyword evidence="11" id="KW-1185">Reference proteome</keyword>
<dbReference type="Proteomes" id="UP000179807">
    <property type="component" value="Unassembled WGS sequence"/>
</dbReference>
<evidence type="ECO:0000256" key="7">
    <source>
        <dbReference type="ARBA" id="ARBA00047899"/>
    </source>
</evidence>
<accession>A0A1J4KZ94</accession>
<dbReference type="EC" id="2.7.11.1" evidence="1"/>
<dbReference type="PANTHER" id="PTHR24356:SF1">
    <property type="entry name" value="SERINE_THREONINE-PROTEIN KINASE GREATWALL"/>
    <property type="match status" value="1"/>
</dbReference>
<protein>
    <recommendedName>
        <fullName evidence="1">non-specific serine/threonine protein kinase</fullName>
        <ecNumber evidence="1">2.7.11.1</ecNumber>
    </recommendedName>
</protein>
<dbReference type="GO" id="GO:0035556">
    <property type="term" value="P:intracellular signal transduction"/>
    <property type="evidence" value="ECO:0007669"/>
    <property type="project" value="TreeGrafter"/>
</dbReference>
<evidence type="ECO:0000256" key="8">
    <source>
        <dbReference type="ARBA" id="ARBA00048679"/>
    </source>
</evidence>
<evidence type="ECO:0000256" key="1">
    <source>
        <dbReference type="ARBA" id="ARBA00012513"/>
    </source>
</evidence>
<reference evidence="10" key="1">
    <citation type="submission" date="2016-10" db="EMBL/GenBank/DDBJ databases">
        <authorList>
            <person name="Benchimol M."/>
            <person name="Almeida L.G."/>
            <person name="Vasconcelos A.T."/>
            <person name="Perreira-Neves A."/>
            <person name="Rosa I.A."/>
            <person name="Tasca T."/>
            <person name="Bogo M.R."/>
            <person name="de Souza W."/>
        </authorList>
    </citation>
    <scope>NUCLEOTIDE SEQUENCE [LARGE SCALE GENOMIC DNA]</scope>
    <source>
        <strain evidence="10">K</strain>
    </source>
</reference>
<evidence type="ECO:0000256" key="4">
    <source>
        <dbReference type="ARBA" id="ARBA00022741"/>
    </source>
</evidence>
<dbReference type="GO" id="GO:0004674">
    <property type="term" value="F:protein serine/threonine kinase activity"/>
    <property type="evidence" value="ECO:0007669"/>
    <property type="project" value="UniProtKB-KW"/>
</dbReference>
<dbReference type="InterPro" id="IPR011009">
    <property type="entry name" value="Kinase-like_dom_sf"/>
</dbReference>
<organism evidence="10 11">
    <name type="scientific">Tritrichomonas foetus</name>
    <dbReference type="NCBI Taxonomy" id="1144522"/>
    <lineage>
        <taxon>Eukaryota</taxon>
        <taxon>Metamonada</taxon>
        <taxon>Parabasalia</taxon>
        <taxon>Tritrichomonadida</taxon>
        <taxon>Tritrichomonadidae</taxon>
        <taxon>Tritrichomonas</taxon>
    </lineage>
</organism>
<dbReference type="Gene3D" id="3.30.200.20">
    <property type="entry name" value="Phosphorylase Kinase, domain 1"/>
    <property type="match status" value="1"/>
</dbReference>
<comment type="catalytic activity">
    <reaction evidence="7">
        <text>L-threonyl-[protein] + ATP = O-phospho-L-threonyl-[protein] + ADP + H(+)</text>
        <dbReference type="Rhea" id="RHEA:46608"/>
        <dbReference type="Rhea" id="RHEA-COMP:11060"/>
        <dbReference type="Rhea" id="RHEA-COMP:11605"/>
        <dbReference type="ChEBI" id="CHEBI:15378"/>
        <dbReference type="ChEBI" id="CHEBI:30013"/>
        <dbReference type="ChEBI" id="CHEBI:30616"/>
        <dbReference type="ChEBI" id="CHEBI:61977"/>
        <dbReference type="ChEBI" id="CHEBI:456216"/>
        <dbReference type="EC" id="2.7.11.1"/>
    </reaction>
</comment>
<proteinExistence type="predicted"/>
<name>A0A1J4KZ94_9EUKA</name>
<comment type="caution">
    <text evidence="10">The sequence shown here is derived from an EMBL/GenBank/DDBJ whole genome shotgun (WGS) entry which is preliminary data.</text>
</comment>
<dbReference type="InterPro" id="IPR000719">
    <property type="entry name" value="Prot_kinase_dom"/>
</dbReference>
<dbReference type="PANTHER" id="PTHR24356">
    <property type="entry name" value="SERINE/THREONINE-PROTEIN KINASE"/>
    <property type="match status" value="1"/>
</dbReference>
<dbReference type="GeneID" id="94832563"/>
<evidence type="ECO:0000256" key="6">
    <source>
        <dbReference type="ARBA" id="ARBA00022840"/>
    </source>
</evidence>
<dbReference type="InterPro" id="IPR050236">
    <property type="entry name" value="Ser_Thr_kinase_AGC"/>
</dbReference>
<keyword evidence="5" id="KW-0418">Kinase</keyword>
<dbReference type="EMBL" id="MLAK01000282">
    <property type="protein sequence ID" value="OHT15012.1"/>
    <property type="molecule type" value="Genomic_DNA"/>
</dbReference>
<sequence length="426" mass="49142">MMSGKWFNSKSTAAQHRAVYTKLYYFLKAQRTVLDSILSNLKKLQASSPKTDAKLNEFISLLEKDVLHSDFRTNVFNASKFLIKLKGMNLNQISSFPGYIVKLLNIFSRSCVAFVKIPTMLLSNFKCDKSDNEKNTPIGAIPANNSGDSVICRLCNENIHVDRFEEHIKSCAIAFKSESKVNDINQKLKEEIKLILDKFLKFEWPGEQEFSINVAFPMLHLVILLYQASEIETHADDSLLELDYIESSILMIPIIENIHKKYVTDSIKLLRDKAKLTIALHSATNVLRTTRVSGSAKIITNNSVDINNFDFIKLISSGAYARVFLARNKSTKDIFAIKVTPKSSCTHKNEVVRILTEKDIMLRFNSPYIVNFCMYLFVIMNFSSHFHILLIFFYIHNIFIYLFYVFFRYYCGFDEGEFIVMIFLRK</sequence>
<dbReference type="PROSITE" id="PS50011">
    <property type="entry name" value="PROTEIN_KINASE_DOM"/>
    <property type="match status" value="1"/>
</dbReference>
<dbReference type="VEuPathDB" id="TrichDB:TRFO_14502"/>
<keyword evidence="4" id="KW-0547">Nucleotide-binding</keyword>
<gene>
    <name evidence="10" type="ORF">TRFO_14502</name>
</gene>
<evidence type="ECO:0000256" key="2">
    <source>
        <dbReference type="ARBA" id="ARBA00022527"/>
    </source>
</evidence>
<evidence type="ECO:0000259" key="9">
    <source>
        <dbReference type="PROSITE" id="PS50011"/>
    </source>
</evidence>
<keyword evidence="2" id="KW-0723">Serine/threonine-protein kinase</keyword>
<comment type="catalytic activity">
    <reaction evidence="8">
        <text>L-seryl-[protein] + ATP = O-phospho-L-seryl-[protein] + ADP + H(+)</text>
        <dbReference type="Rhea" id="RHEA:17989"/>
        <dbReference type="Rhea" id="RHEA-COMP:9863"/>
        <dbReference type="Rhea" id="RHEA-COMP:11604"/>
        <dbReference type="ChEBI" id="CHEBI:15378"/>
        <dbReference type="ChEBI" id="CHEBI:29999"/>
        <dbReference type="ChEBI" id="CHEBI:30616"/>
        <dbReference type="ChEBI" id="CHEBI:83421"/>
        <dbReference type="ChEBI" id="CHEBI:456216"/>
        <dbReference type="EC" id="2.7.11.1"/>
    </reaction>
</comment>
<dbReference type="RefSeq" id="XP_068368148.1">
    <property type="nucleotide sequence ID" value="XM_068497859.1"/>
</dbReference>
<keyword evidence="6" id="KW-0067">ATP-binding</keyword>